<dbReference type="SMART" id="SM00342">
    <property type="entry name" value="HTH_ARAC"/>
    <property type="match status" value="1"/>
</dbReference>
<evidence type="ECO:0000313" key="6">
    <source>
        <dbReference type="Proteomes" id="UP000612585"/>
    </source>
</evidence>
<keyword evidence="1" id="KW-0805">Transcription regulation</keyword>
<protein>
    <recommendedName>
        <fullName evidence="4">HTH araC/xylS-type domain-containing protein</fullName>
    </recommendedName>
</protein>
<dbReference type="PANTHER" id="PTHR46796">
    <property type="entry name" value="HTH-TYPE TRANSCRIPTIONAL ACTIVATOR RHAS-RELATED"/>
    <property type="match status" value="1"/>
</dbReference>
<organism evidence="5 6">
    <name type="scientific">Virgisporangium aurantiacum</name>
    <dbReference type="NCBI Taxonomy" id="175570"/>
    <lineage>
        <taxon>Bacteria</taxon>
        <taxon>Bacillati</taxon>
        <taxon>Actinomycetota</taxon>
        <taxon>Actinomycetes</taxon>
        <taxon>Micromonosporales</taxon>
        <taxon>Micromonosporaceae</taxon>
        <taxon>Virgisporangium</taxon>
    </lineage>
</organism>
<dbReference type="InterPro" id="IPR050204">
    <property type="entry name" value="AraC_XylS_family_regulators"/>
</dbReference>
<comment type="caution">
    <text evidence="5">The sequence shown here is derived from an EMBL/GenBank/DDBJ whole genome shotgun (WGS) entry which is preliminary data.</text>
</comment>
<dbReference type="EMBL" id="BOPG01000012">
    <property type="protein sequence ID" value="GIJ54462.1"/>
    <property type="molecule type" value="Genomic_DNA"/>
</dbReference>
<dbReference type="GO" id="GO:0003700">
    <property type="term" value="F:DNA-binding transcription factor activity"/>
    <property type="evidence" value="ECO:0007669"/>
    <property type="project" value="InterPro"/>
</dbReference>
<keyword evidence="6" id="KW-1185">Reference proteome</keyword>
<dbReference type="PANTHER" id="PTHR46796:SF12">
    <property type="entry name" value="HTH-TYPE DNA-BINDING TRANSCRIPTIONAL ACTIVATOR EUTR"/>
    <property type="match status" value="1"/>
</dbReference>
<dbReference type="SUPFAM" id="SSF46689">
    <property type="entry name" value="Homeodomain-like"/>
    <property type="match status" value="1"/>
</dbReference>
<evidence type="ECO:0000256" key="2">
    <source>
        <dbReference type="ARBA" id="ARBA00023125"/>
    </source>
</evidence>
<dbReference type="PROSITE" id="PS01124">
    <property type="entry name" value="HTH_ARAC_FAMILY_2"/>
    <property type="match status" value="1"/>
</dbReference>
<keyword evidence="2" id="KW-0238">DNA-binding</keyword>
<gene>
    <name evidence="5" type="ORF">Vau01_019780</name>
</gene>
<evidence type="ECO:0000313" key="5">
    <source>
        <dbReference type="EMBL" id="GIJ54462.1"/>
    </source>
</evidence>
<dbReference type="InterPro" id="IPR009057">
    <property type="entry name" value="Homeodomain-like_sf"/>
</dbReference>
<accession>A0A8J4DZX2</accession>
<evidence type="ECO:0000256" key="1">
    <source>
        <dbReference type="ARBA" id="ARBA00023015"/>
    </source>
</evidence>
<dbReference type="Proteomes" id="UP000612585">
    <property type="component" value="Unassembled WGS sequence"/>
</dbReference>
<dbReference type="InterPro" id="IPR018060">
    <property type="entry name" value="HTH_AraC"/>
</dbReference>
<dbReference type="GO" id="GO:0043565">
    <property type="term" value="F:sequence-specific DNA binding"/>
    <property type="evidence" value="ECO:0007669"/>
    <property type="project" value="InterPro"/>
</dbReference>
<name>A0A8J4DZX2_9ACTN</name>
<keyword evidence="3" id="KW-0804">Transcription</keyword>
<sequence>MIVATVLETTDLDLAQHVLRTAYGKLRLSVTRGPVAVRISRDRVGPLEIHRNVFGMRFHVTGEPIGSLGIGRIARGMITCRTGRQERRHDRVGDVFVSAQPDRPYQALLDDADIELALLPPELLAQVAATAPGRAARPLRFTGHEPVSASAAAMWSSAFDFVRDNLTSVRGVDATLLEGNGARLLAATALAAFPNNSVHEPAVEDRRDAHPATLRRAISFIDDNAHRDISAADIAGSAHVTIRSLQLAFRRHLGSTPMAYLRRVRLERAHQDLVDAEAGTVTVGAIAARWGIIGHSRFTSLYRAAYGVPPSATLNDK</sequence>
<proteinExistence type="predicted"/>
<dbReference type="InterPro" id="IPR018062">
    <property type="entry name" value="HTH_AraC-typ_CS"/>
</dbReference>
<reference evidence="5" key="1">
    <citation type="submission" date="2021-01" db="EMBL/GenBank/DDBJ databases">
        <title>Whole genome shotgun sequence of Virgisporangium aurantiacum NBRC 16421.</title>
        <authorList>
            <person name="Komaki H."/>
            <person name="Tamura T."/>
        </authorList>
    </citation>
    <scope>NUCLEOTIDE SEQUENCE</scope>
    <source>
        <strain evidence="5">NBRC 16421</strain>
    </source>
</reference>
<dbReference type="AlphaFoldDB" id="A0A8J4DZX2"/>
<feature type="domain" description="HTH araC/xylS-type" evidence="4">
    <location>
        <begin position="215"/>
        <end position="316"/>
    </location>
</feature>
<dbReference type="PROSITE" id="PS00041">
    <property type="entry name" value="HTH_ARAC_FAMILY_1"/>
    <property type="match status" value="1"/>
</dbReference>
<evidence type="ECO:0000256" key="3">
    <source>
        <dbReference type="ARBA" id="ARBA00023163"/>
    </source>
</evidence>
<evidence type="ECO:0000259" key="4">
    <source>
        <dbReference type="PROSITE" id="PS01124"/>
    </source>
</evidence>
<dbReference type="Pfam" id="PF12833">
    <property type="entry name" value="HTH_18"/>
    <property type="match status" value="1"/>
</dbReference>
<dbReference type="Gene3D" id="1.10.10.60">
    <property type="entry name" value="Homeodomain-like"/>
    <property type="match status" value="1"/>
</dbReference>